<protein>
    <submittedName>
        <fullName evidence="4">Cbb3-type cytochrome c oxidase subunit I</fullName>
    </submittedName>
</protein>
<feature type="transmembrane region" description="Helical" evidence="2">
    <location>
        <begin position="183"/>
        <end position="205"/>
    </location>
</feature>
<dbReference type="RefSeq" id="WP_185658386.1">
    <property type="nucleotide sequence ID" value="NZ_CAWPOO010000001.1"/>
</dbReference>
<feature type="transmembrane region" description="Helical" evidence="2">
    <location>
        <begin position="217"/>
        <end position="242"/>
    </location>
</feature>
<evidence type="ECO:0000313" key="5">
    <source>
        <dbReference type="Proteomes" id="UP000526501"/>
    </source>
</evidence>
<dbReference type="GO" id="GO:0016020">
    <property type="term" value="C:membrane"/>
    <property type="evidence" value="ECO:0007669"/>
    <property type="project" value="InterPro"/>
</dbReference>
<feature type="transmembrane region" description="Helical" evidence="2">
    <location>
        <begin position="81"/>
        <end position="103"/>
    </location>
</feature>
<feature type="transmembrane region" description="Helical" evidence="2">
    <location>
        <begin position="258"/>
        <end position="276"/>
    </location>
</feature>
<keyword evidence="1" id="KW-0813">Transport</keyword>
<proteinExistence type="predicted"/>
<dbReference type="Proteomes" id="UP000526501">
    <property type="component" value="Unassembled WGS sequence"/>
</dbReference>
<dbReference type="InterPro" id="IPR036927">
    <property type="entry name" value="Cyt_c_oxase-like_su1_sf"/>
</dbReference>
<dbReference type="Gene3D" id="1.20.210.10">
    <property type="entry name" value="Cytochrome c oxidase-like, subunit I domain"/>
    <property type="match status" value="1"/>
</dbReference>
<evidence type="ECO:0000313" key="4">
    <source>
        <dbReference type="EMBL" id="MBC2604490.1"/>
    </source>
</evidence>
<keyword evidence="2" id="KW-0812">Transmembrane</keyword>
<feature type="transmembrane region" description="Helical" evidence="2">
    <location>
        <begin position="148"/>
        <end position="171"/>
    </location>
</feature>
<reference evidence="4 5" key="1">
    <citation type="submission" date="2020-07" db="EMBL/GenBank/DDBJ databases">
        <authorList>
            <person name="Feng X."/>
        </authorList>
    </citation>
    <scope>NUCLEOTIDE SEQUENCE [LARGE SCALE GENOMIC DNA]</scope>
    <source>
        <strain evidence="4 5">JCM23202</strain>
    </source>
</reference>
<name>A0A7X1E6A9_9BACT</name>
<sequence>MNLICNLFSSVFPTLEGDGSKRDREQGIDASMRFATLGLIKGSVFWLLVSSLLGLIVSVKLHSPNYLSEYSWLTYGKAYPAFWNALIYGWLFNAGLACVVWIVSRLGGRPSGNSGLLIIASGAWNVSVLLGLLGIFKGDQTPFRMLEFPTYVAPLLFASFIGIGIWILLAFKSRVYRSSFASQWYALAGVFSFVWIYTVAQGMIFCSPAQGVFQSVVAAWFGGNLVGLVVIPFALAAVYYAIPKVLGQPIVGYRQSNIAFWSWILFSSCAGLASLGNGPFPAWVVSVGVVASFGLLLPLSIFSMQFLSSLLASFSKIWDTISIRFVFYAVVAFMVGTIFTILGALRGVQEVTQFSQYYDGVRFLVLVGFAGMSFTGVIYYILPRLVNKELPNTSLADLQFWVQGLGIFLITVGLVYGGYVHGSLLNQSTADTVAILENTKTYLFLTSLGFVIFSFGNFAYAVSFVWIILSPRTEKEKSADLIESAPELEYTHS</sequence>
<gene>
    <name evidence="4" type="ORF">H5P27_00300</name>
</gene>
<feature type="transmembrane region" description="Helical" evidence="2">
    <location>
        <begin position="442"/>
        <end position="469"/>
    </location>
</feature>
<feature type="domain" description="Cytochrome oxidase subunit I profile" evidence="3">
    <location>
        <begin position="220"/>
        <end position="493"/>
    </location>
</feature>
<feature type="transmembrane region" description="Helical" evidence="2">
    <location>
        <begin position="282"/>
        <end position="304"/>
    </location>
</feature>
<dbReference type="PROSITE" id="PS50855">
    <property type="entry name" value="COX1"/>
    <property type="match status" value="1"/>
</dbReference>
<feature type="transmembrane region" description="Helical" evidence="2">
    <location>
        <begin position="115"/>
        <end position="136"/>
    </location>
</feature>
<accession>A0A7X1E6A9</accession>
<dbReference type="InterPro" id="IPR000883">
    <property type="entry name" value="Cyt_C_Oxase_1"/>
</dbReference>
<keyword evidence="2" id="KW-0472">Membrane</keyword>
<evidence type="ECO:0000259" key="3">
    <source>
        <dbReference type="PROSITE" id="PS50855"/>
    </source>
</evidence>
<dbReference type="AlphaFoldDB" id="A0A7X1E6A9"/>
<dbReference type="EMBL" id="JACHVC010000001">
    <property type="protein sequence ID" value="MBC2604490.1"/>
    <property type="molecule type" value="Genomic_DNA"/>
</dbReference>
<comment type="caution">
    <text evidence="4">The sequence shown here is derived from an EMBL/GenBank/DDBJ whole genome shotgun (WGS) entry which is preliminary data.</text>
</comment>
<keyword evidence="1" id="KW-0249">Electron transport</keyword>
<dbReference type="Pfam" id="PF00115">
    <property type="entry name" value="COX1"/>
    <property type="match status" value="1"/>
</dbReference>
<feature type="transmembrane region" description="Helical" evidence="2">
    <location>
        <begin position="402"/>
        <end position="422"/>
    </location>
</feature>
<dbReference type="GO" id="GO:0004129">
    <property type="term" value="F:cytochrome-c oxidase activity"/>
    <property type="evidence" value="ECO:0007669"/>
    <property type="project" value="InterPro"/>
</dbReference>
<keyword evidence="1" id="KW-0679">Respiratory chain</keyword>
<feature type="transmembrane region" description="Helical" evidence="2">
    <location>
        <begin position="360"/>
        <end position="382"/>
    </location>
</feature>
<feature type="transmembrane region" description="Helical" evidence="2">
    <location>
        <begin position="325"/>
        <end position="348"/>
    </location>
</feature>
<evidence type="ECO:0000256" key="2">
    <source>
        <dbReference type="SAM" id="Phobius"/>
    </source>
</evidence>
<dbReference type="InterPro" id="IPR023616">
    <property type="entry name" value="Cyt_c_oxase-like_su1_dom"/>
</dbReference>
<keyword evidence="5" id="KW-1185">Reference proteome</keyword>
<dbReference type="GO" id="GO:0009060">
    <property type="term" value="P:aerobic respiration"/>
    <property type="evidence" value="ECO:0007669"/>
    <property type="project" value="InterPro"/>
</dbReference>
<evidence type="ECO:0000256" key="1">
    <source>
        <dbReference type="ARBA" id="ARBA00022660"/>
    </source>
</evidence>
<feature type="transmembrane region" description="Helical" evidence="2">
    <location>
        <begin position="43"/>
        <end position="61"/>
    </location>
</feature>
<dbReference type="SUPFAM" id="SSF81442">
    <property type="entry name" value="Cytochrome c oxidase subunit I-like"/>
    <property type="match status" value="1"/>
</dbReference>
<keyword evidence="2" id="KW-1133">Transmembrane helix</keyword>
<dbReference type="GO" id="GO:0020037">
    <property type="term" value="F:heme binding"/>
    <property type="evidence" value="ECO:0007669"/>
    <property type="project" value="InterPro"/>
</dbReference>
<organism evidence="4 5">
    <name type="scientific">Pelagicoccus albus</name>
    <dbReference type="NCBI Taxonomy" id="415222"/>
    <lineage>
        <taxon>Bacteria</taxon>
        <taxon>Pseudomonadati</taxon>
        <taxon>Verrucomicrobiota</taxon>
        <taxon>Opitutia</taxon>
        <taxon>Puniceicoccales</taxon>
        <taxon>Pelagicoccaceae</taxon>
        <taxon>Pelagicoccus</taxon>
    </lineage>
</organism>